<dbReference type="SUPFAM" id="SSF56327">
    <property type="entry name" value="LDH C-terminal domain-like"/>
    <property type="match status" value="1"/>
</dbReference>
<organism evidence="2 3">
    <name type="scientific">Caloramator australicus RC3</name>
    <dbReference type="NCBI Taxonomy" id="857293"/>
    <lineage>
        <taxon>Bacteria</taxon>
        <taxon>Bacillati</taxon>
        <taxon>Bacillota</taxon>
        <taxon>Clostridia</taxon>
        <taxon>Eubacteriales</taxon>
        <taxon>Clostridiaceae</taxon>
        <taxon>Caloramator</taxon>
    </lineage>
</organism>
<feature type="domain" description="Lactate/malate dehydrogenase N-terminal" evidence="1">
    <location>
        <begin position="110"/>
        <end position="252"/>
    </location>
</feature>
<dbReference type="GO" id="GO:0004459">
    <property type="term" value="F:L-lactate dehydrogenase (NAD+) activity"/>
    <property type="evidence" value="ECO:0007669"/>
    <property type="project" value="UniProtKB-EC"/>
</dbReference>
<gene>
    <name evidence="2" type="ORF">CAAU_1008</name>
</gene>
<dbReference type="Pfam" id="PF00056">
    <property type="entry name" value="Ldh_1_N"/>
    <property type="match status" value="1"/>
</dbReference>
<dbReference type="PANTHER" id="PTHR43128:SF16">
    <property type="entry name" value="L-LACTATE DEHYDROGENASE"/>
    <property type="match status" value="1"/>
</dbReference>
<evidence type="ECO:0000313" key="3">
    <source>
        <dbReference type="Proteomes" id="UP000007652"/>
    </source>
</evidence>
<dbReference type="EC" id="1.1.1.27" evidence="2"/>
<keyword evidence="3" id="KW-1185">Reference proteome</keyword>
<reference evidence="2 3" key="1">
    <citation type="journal article" date="2011" name="J. Bacteriol.">
        <title>Draft genome sequence of Caloramator australicus strain RC3T, a thermoanaerobe from the Great Artesian Basin of Australia.</title>
        <authorList>
            <person name="Ogg C.D."/>
            <person name="Patel B.K.C."/>
        </authorList>
    </citation>
    <scope>NUCLEOTIDE SEQUENCE [LARGE SCALE GENOMIC DNA]</scope>
    <source>
        <strain evidence="2 3">RC3</strain>
    </source>
</reference>
<accession>I7LIN1</accession>
<evidence type="ECO:0000313" key="2">
    <source>
        <dbReference type="EMBL" id="CCJ33092.1"/>
    </source>
</evidence>
<dbReference type="AlphaFoldDB" id="I7LIN1"/>
<dbReference type="InterPro" id="IPR036291">
    <property type="entry name" value="NAD(P)-bd_dom_sf"/>
</dbReference>
<name>I7LIN1_9CLOT</name>
<dbReference type="SUPFAM" id="SSF51735">
    <property type="entry name" value="NAD(P)-binding Rossmann-fold domains"/>
    <property type="match status" value="1"/>
</dbReference>
<dbReference type="InterPro" id="IPR001236">
    <property type="entry name" value="Lactate/malate_DH_N"/>
</dbReference>
<dbReference type="Proteomes" id="UP000007652">
    <property type="component" value="Unassembled WGS sequence"/>
</dbReference>
<sequence>MYYYKLQDKSIFSSDKYNLPSISEEQCFKQDIIYFFGRMPLAKSRRSFVVTSPSELFLKEEDIEILNQNMDFYELPQGLIDKITQRKLIYINTNYSDWQDFYSFKANFNKINIIGLGDVGGILLTGLRLMGKNIIESIGIYDKNIEKMKRWFYEANQILEPFSKDKYPKVSILNEEDIFDCDILIFCVSSNVPGLDEKGDVRMLQFEGNSKIITQVAKNARKNGFKGIFAVVSDPVDLLCKVAFVESNKNENGTFDYKGLKPEQIIGFGLGVMNARASFYSKLINGAENYDTEGRVFGPHGKDIVVANSIVNYDDEVSIELTERVKNANIDVRMTGFKPFIAPALSSGALSIISLIKGDWFYGSTFIGGTYFGCKMRINKGFIEIERNPLNERLLNRIKESYRKLGEII</sequence>
<dbReference type="eggNOG" id="COG0039">
    <property type="taxonomic scope" value="Bacteria"/>
</dbReference>
<keyword evidence="2" id="KW-0560">Oxidoreductase</keyword>
<proteinExistence type="predicted"/>
<protein>
    <submittedName>
        <fullName evidence="2">L-lactate dehydrogenase</fullName>
        <ecNumber evidence="2">1.1.1.27</ecNumber>
    </submittedName>
</protein>
<dbReference type="Gene3D" id="3.40.50.720">
    <property type="entry name" value="NAD(P)-binding Rossmann-like Domain"/>
    <property type="match status" value="1"/>
</dbReference>
<dbReference type="PANTHER" id="PTHR43128">
    <property type="entry name" value="L-2-HYDROXYCARBOXYLATE DEHYDROGENASE (NAD(P)(+))"/>
    <property type="match status" value="1"/>
</dbReference>
<dbReference type="InterPro" id="IPR015955">
    <property type="entry name" value="Lactate_DH/Glyco_Ohase_4_C"/>
</dbReference>
<dbReference type="OrthoDB" id="1704578at2"/>
<dbReference type="RefSeq" id="WP_008908364.1">
    <property type="nucleotide sequence ID" value="NZ_CAKP01000057.1"/>
</dbReference>
<evidence type="ECO:0000259" key="1">
    <source>
        <dbReference type="Pfam" id="PF00056"/>
    </source>
</evidence>
<comment type="caution">
    <text evidence="2">The sequence shown here is derived from an EMBL/GenBank/DDBJ whole genome shotgun (WGS) entry which is preliminary data.</text>
</comment>
<dbReference type="STRING" id="857293.CAAU_1008"/>
<dbReference type="EMBL" id="CAKP01000057">
    <property type="protein sequence ID" value="CCJ33092.1"/>
    <property type="molecule type" value="Genomic_DNA"/>
</dbReference>
<dbReference type="GO" id="GO:0006089">
    <property type="term" value="P:lactate metabolic process"/>
    <property type="evidence" value="ECO:0007669"/>
    <property type="project" value="TreeGrafter"/>
</dbReference>